<evidence type="ECO:0000313" key="1">
    <source>
        <dbReference type="EMBL" id="GAH91640.1"/>
    </source>
</evidence>
<organism evidence="1">
    <name type="scientific">marine sediment metagenome</name>
    <dbReference type="NCBI Taxonomy" id="412755"/>
    <lineage>
        <taxon>unclassified sequences</taxon>
        <taxon>metagenomes</taxon>
        <taxon>ecological metagenomes</taxon>
    </lineage>
</organism>
<accession>X1KDD1</accession>
<feature type="non-terminal residue" evidence="1">
    <location>
        <position position="1"/>
    </location>
</feature>
<proteinExistence type="predicted"/>
<name>X1KDD1_9ZZZZ</name>
<protein>
    <submittedName>
        <fullName evidence="1">Uncharacterized protein</fullName>
    </submittedName>
</protein>
<reference evidence="1" key="1">
    <citation type="journal article" date="2014" name="Front. Microbiol.">
        <title>High frequency of phylogenetically diverse reductive dehalogenase-homologous genes in deep subseafloor sedimentary metagenomes.</title>
        <authorList>
            <person name="Kawai M."/>
            <person name="Futagami T."/>
            <person name="Toyoda A."/>
            <person name="Takaki Y."/>
            <person name="Nishi S."/>
            <person name="Hori S."/>
            <person name="Arai W."/>
            <person name="Tsubouchi T."/>
            <person name="Morono Y."/>
            <person name="Uchiyama I."/>
            <person name="Ito T."/>
            <person name="Fujiyama A."/>
            <person name="Inagaki F."/>
            <person name="Takami H."/>
        </authorList>
    </citation>
    <scope>NUCLEOTIDE SEQUENCE</scope>
    <source>
        <strain evidence="1">Expedition CK06-06</strain>
    </source>
</reference>
<dbReference type="EMBL" id="BARV01001076">
    <property type="protein sequence ID" value="GAH91640.1"/>
    <property type="molecule type" value="Genomic_DNA"/>
</dbReference>
<dbReference type="AlphaFoldDB" id="X1KDD1"/>
<comment type="caution">
    <text evidence="1">The sequence shown here is derived from an EMBL/GenBank/DDBJ whole genome shotgun (WGS) entry which is preliminary data.</text>
</comment>
<gene>
    <name evidence="1" type="ORF">S06H3_03337</name>
</gene>
<sequence>YCKLCYFESADSESDPSTFEAELKKRSALRIPADTVFYHLGRLIHIGW</sequence>